<dbReference type="AlphaFoldDB" id="A0A9W9ZGT0"/>
<protein>
    <recommendedName>
        <fullName evidence="9">ABC transmembrane type-1 domain-containing protein</fullName>
    </recommendedName>
</protein>
<evidence type="ECO:0000256" key="2">
    <source>
        <dbReference type="ARBA" id="ARBA00022692"/>
    </source>
</evidence>
<keyword evidence="1" id="KW-0813">Transport</keyword>
<organism evidence="10 11">
    <name type="scientific">Desmophyllum pertusum</name>
    <dbReference type="NCBI Taxonomy" id="174260"/>
    <lineage>
        <taxon>Eukaryota</taxon>
        <taxon>Metazoa</taxon>
        <taxon>Cnidaria</taxon>
        <taxon>Anthozoa</taxon>
        <taxon>Hexacorallia</taxon>
        <taxon>Scleractinia</taxon>
        <taxon>Caryophylliina</taxon>
        <taxon>Caryophylliidae</taxon>
        <taxon>Desmophyllum</taxon>
    </lineage>
</organism>
<dbReference type="Proteomes" id="UP001163046">
    <property type="component" value="Unassembled WGS sequence"/>
</dbReference>
<dbReference type="GO" id="GO:0016020">
    <property type="term" value="C:membrane"/>
    <property type="evidence" value="ECO:0007669"/>
    <property type="project" value="InterPro"/>
</dbReference>
<evidence type="ECO:0000256" key="5">
    <source>
        <dbReference type="ARBA" id="ARBA00022989"/>
    </source>
</evidence>
<evidence type="ECO:0000256" key="7">
    <source>
        <dbReference type="SAM" id="MobiDB-lite"/>
    </source>
</evidence>
<keyword evidence="6 8" id="KW-0472">Membrane</keyword>
<feature type="region of interest" description="Disordered" evidence="7">
    <location>
        <begin position="1"/>
        <end position="25"/>
    </location>
</feature>
<dbReference type="PROSITE" id="PS50929">
    <property type="entry name" value="ABC_TM1F"/>
    <property type="match status" value="1"/>
</dbReference>
<dbReference type="OrthoDB" id="6500128at2759"/>
<evidence type="ECO:0000256" key="8">
    <source>
        <dbReference type="SAM" id="Phobius"/>
    </source>
</evidence>
<keyword evidence="5 8" id="KW-1133">Transmembrane helix</keyword>
<dbReference type="InterPro" id="IPR036640">
    <property type="entry name" value="ABC1_TM_sf"/>
</dbReference>
<feature type="domain" description="ABC transmembrane type-1" evidence="9">
    <location>
        <begin position="238"/>
        <end position="347"/>
    </location>
</feature>
<keyword evidence="11" id="KW-1185">Reference proteome</keyword>
<sequence>MDSEQSNTAFNKDQEESNSNVPEVVPPVRFSNKVLEHNKPVQLISIKPLNDTIEGNTDSIGNHEETSRPTGLSKYNWKNFLPVARRDPSRPAIDEAGFLSLMFLSWATPVISKGFKRSLQLDDFDKISPYESAEFNFERATRLWNDEVKRNGLHDASMHRMLWRAVKTRILFGSFFLILSQLVSFLGPAIFVRHILEYIEEKDSVSEIQGIGWVGNWAFIGRINKKCPVVNGFLYNVRTGARARAMILTMVYNKVSKLRNVGDKSIGEFVNLCASDADRVYQGVVLSSFVLGFPVIIICTITYTIIYIGPSALIGCGIFLLFFPIQAIVGKLQGRFRFRAVRISDQRKTSITTSEAFTFS</sequence>
<dbReference type="PANTHER" id="PTHR24223:SF447">
    <property type="entry name" value="MULTIDRUG RESISTANCE-ASSOCIATED PROTEIN 5"/>
    <property type="match status" value="1"/>
</dbReference>
<feature type="compositionally biased region" description="Polar residues" evidence="7">
    <location>
        <begin position="1"/>
        <end position="11"/>
    </location>
</feature>
<comment type="caution">
    <text evidence="10">The sequence shown here is derived from an EMBL/GenBank/DDBJ whole genome shotgun (WGS) entry which is preliminary data.</text>
</comment>
<evidence type="ECO:0000256" key="6">
    <source>
        <dbReference type="ARBA" id="ARBA00023136"/>
    </source>
</evidence>
<evidence type="ECO:0000313" key="10">
    <source>
        <dbReference type="EMBL" id="KAJ7381468.1"/>
    </source>
</evidence>
<keyword evidence="4" id="KW-0067">ATP-binding</keyword>
<feature type="transmembrane region" description="Helical" evidence="8">
    <location>
        <begin position="312"/>
        <end position="329"/>
    </location>
</feature>
<feature type="transmembrane region" description="Helical" evidence="8">
    <location>
        <begin position="284"/>
        <end position="306"/>
    </location>
</feature>
<evidence type="ECO:0000256" key="4">
    <source>
        <dbReference type="ARBA" id="ARBA00022840"/>
    </source>
</evidence>
<dbReference type="Pfam" id="PF00664">
    <property type="entry name" value="ABC_membrane"/>
    <property type="match status" value="1"/>
</dbReference>
<name>A0A9W9ZGT0_9CNID</name>
<dbReference type="GO" id="GO:0005524">
    <property type="term" value="F:ATP binding"/>
    <property type="evidence" value="ECO:0007669"/>
    <property type="project" value="UniProtKB-KW"/>
</dbReference>
<dbReference type="SUPFAM" id="SSF90123">
    <property type="entry name" value="ABC transporter transmembrane region"/>
    <property type="match status" value="1"/>
</dbReference>
<reference evidence="10" key="1">
    <citation type="submission" date="2023-01" db="EMBL/GenBank/DDBJ databases">
        <title>Genome assembly of the deep-sea coral Lophelia pertusa.</title>
        <authorList>
            <person name="Herrera S."/>
            <person name="Cordes E."/>
        </authorList>
    </citation>
    <scope>NUCLEOTIDE SEQUENCE</scope>
    <source>
        <strain evidence="10">USNM1676648</strain>
        <tissue evidence="10">Polyp</tissue>
    </source>
</reference>
<keyword evidence="2 8" id="KW-0812">Transmembrane</keyword>
<accession>A0A9W9ZGT0</accession>
<feature type="transmembrane region" description="Helical" evidence="8">
    <location>
        <begin position="170"/>
        <end position="192"/>
    </location>
</feature>
<dbReference type="Gene3D" id="1.20.1560.10">
    <property type="entry name" value="ABC transporter type 1, transmembrane domain"/>
    <property type="match status" value="1"/>
</dbReference>
<dbReference type="EMBL" id="MU826350">
    <property type="protein sequence ID" value="KAJ7381468.1"/>
    <property type="molecule type" value="Genomic_DNA"/>
</dbReference>
<evidence type="ECO:0000313" key="11">
    <source>
        <dbReference type="Proteomes" id="UP001163046"/>
    </source>
</evidence>
<evidence type="ECO:0000256" key="1">
    <source>
        <dbReference type="ARBA" id="ARBA00022448"/>
    </source>
</evidence>
<dbReference type="InterPro" id="IPR011527">
    <property type="entry name" value="ABC1_TM_dom"/>
</dbReference>
<evidence type="ECO:0000259" key="9">
    <source>
        <dbReference type="PROSITE" id="PS50929"/>
    </source>
</evidence>
<dbReference type="GO" id="GO:0140359">
    <property type="term" value="F:ABC-type transporter activity"/>
    <property type="evidence" value="ECO:0007669"/>
    <property type="project" value="InterPro"/>
</dbReference>
<dbReference type="PANTHER" id="PTHR24223">
    <property type="entry name" value="ATP-BINDING CASSETTE SUB-FAMILY C"/>
    <property type="match status" value="1"/>
</dbReference>
<evidence type="ECO:0000256" key="3">
    <source>
        <dbReference type="ARBA" id="ARBA00022741"/>
    </source>
</evidence>
<proteinExistence type="predicted"/>
<gene>
    <name evidence="10" type="ORF">OS493_001606</name>
</gene>
<keyword evidence="3" id="KW-0547">Nucleotide-binding</keyword>
<dbReference type="InterPro" id="IPR050173">
    <property type="entry name" value="ABC_transporter_C-like"/>
</dbReference>